<evidence type="ECO:0000313" key="2">
    <source>
        <dbReference type="EMBL" id="KAL0563602.1"/>
    </source>
</evidence>
<evidence type="ECO:0000256" key="1">
    <source>
        <dbReference type="SAM" id="MobiDB-lite"/>
    </source>
</evidence>
<feature type="region of interest" description="Disordered" evidence="1">
    <location>
        <begin position="1"/>
        <end position="26"/>
    </location>
</feature>
<sequence>MSHTANPWNDTTEHQNKSDSSFNMANMSRSTSLGSVYYGNFPTPGSPNAPLFSSTQCRMLLDVVKRMVDNSGMSENEKVNQIYWFSDDNVQDTIRNIPEFDIDLEDKTWAEA</sequence>
<name>A0ABR3EL45_9AGAR</name>
<gene>
    <name evidence="2" type="ORF">V5O48_018463</name>
</gene>
<accession>A0ABR3EL45</accession>
<evidence type="ECO:0000313" key="3">
    <source>
        <dbReference type="Proteomes" id="UP001465976"/>
    </source>
</evidence>
<organism evidence="2 3">
    <name type="scientific">Marasmius crinis-equi</name>
    <dbReference type="NCBI Taxonomy" id="585013"/>
    <lineage>
        <taxon>Eukaryota</taxon>
        <taxon>Fungi</taxon>
        <taxon>Dikarya</taxon>
        <taxon>Basidiomycota</taxon>
        <taxon>Agaricomycotina</taxon>
        <taxon>Agaricomycetes</taxon>
        <taxon>Agaricomycetidae</taxon>
        <taxon>Agaricales</taxon>
        <taxon>Marasmiineae</taxon>
        <taxon>Marasmiaceae</taxon>
        <taxon>Marasmius</taxon>
    </lineage>
</organism>
<keyword evidence="3" id="KW-1185">Reference proteome</keyword>
<dbReference type="EMBL" id="JBAHYK010003362">
    <property type="protein sequence ID" value="KAL0563602.1"/>
    <property type="molecule type" value="Genomic_DNA"/>
</dbReference>
<protein>
    <submittedName>
        <fullName evidence="2">Uncharacterized protein</fullName>
    </submittedName>
</protein>
<proteinExistence type="predicted"/>
<dbReference type="Proteomes" id="UP001465976">
    <property type="component" value="Unassembled WGS sequence"/>
</dbReference>
<feature type="compositionally biased region" description="Polar residues" evidence="1">
    <location>
        <begin position="1"/>
        <end position="10"/>
    </location>
</feature>
<comment type="caution">
    <text evidence="2">The sequence shown here is derived from an EMBL/GenBank/DDBJ whole genome shotgun (WGS) entry which is preliminary data.</text>
</comment>
<reference evidence="2 3" key="1">
    <citation type="submission" date="2024-02" db="EMBL/GenBank/DDBJ databases">
        <title>A draft genome for the cacao thread blight pathogen Marasmius crinis-equi.</title>
        <authorList>
            <person name="Cohen S.P."/>
            <person name="Baruah I.K."/>
            <person name="Amoako-Attah I."/>
            <person name="Bukari Y."/>
            <person name="Meinhardt L.W."/>
            <person name="Bailey B.A."/>
        </authorList>
    </citation>
    <scope>NUCLEOTIDE SEQUENCE [LARGE SCALE GENOMIC DNA]</scope>
    <source>
        <strain evidence="2 3">GH-76</strain>
    </source>
</reference>